<feature type="compositionally biased region" description="Polar residues" evidence="1">
    <location>
        <begin position="24"/>
        <end position="40"/>
    </location>
</feature>
<keyword evidence="2" id="KW-0732">Signal</keyword>
<feature type="compositionally biased region" description="Polar residues" evidence="1">
    <location>
        <begin position="86"/>
        <end position="101"/>
    </location>
</feature>
<dbReference type="PROSITE" id="PS51257">
    <property type="entry name" value="PROKAR_LIPOPROTEIN"/>
    <property type="match status" value="1"/>
</dbReference>
<gene>
    <name evidence="4" type="ORF">MUN88_08055</name>
</gene>
<dbReference type="PANTHER" id="PTHR31157:SF1">
    <property type="entry name" value="SCP DOMAIN-CONTAINING PROTEIN"/>
    <property type="match status" value="1"/>
</dbReference>
<organism evidence="4 5">
    <name type="scientific">Gracilibacillus caseinilyticus</name>
    <dbReference type="NCBI Taxonomy" id="2932256"/>
    <lineage>
        <taxon>Bacteria</taxon>
        <taxon>Bacillati</taxon>
        <taxon>Bacillota</taxon>
        <taxon>Bacilli</taxon>
        <taxon>Bacillales</taxon>
        <taxon>Bacillaceae</taxon>
        <taxon>Gracilibacillus</taxon>
    </lineage>
</organism>
<dbReference type="EMBL" id="CP095072">
    <property type="protein sequence ID" value="UOQ50003.1"/>
    <property type="molecule type" value="Genomic_DNA"/>
</dbReference>
<dbReference type="Pfam" id="PF00188">
    <property type="entry name" value="CAP"/>
    <property type="match status" value="1"/>
</dbReference>
<accession>A0ABY4F016</accession>
<sequence>MYKQMMTLLLFVAFLLGACNESSLEPENQDIQPENVNFSGYNKDEDQPTTDNPDEVPVNPGREQNIFGKANPNQWFRGPNNGNNNAEQNDTTDQATPSNDAESLDAVRQQVVDLTNDARNRNGVPPLKIDYEVADVAQKKADDMSENDYFSHTSPTYGSPFDMLKQFGVSYTKASENIAAGQQSPQQVVEGWLNSEGHRRNMLDREVTHIGVGYSSDGNYWTQLFIKK</sequence>
<evidence type="ECO:0000256" key="2">
    <source>
        <dbReference type="SAM" id="SignalP"/>
    </source>
</evidence>
<protein>
    <submittedName>
        <fullName evidence="4">CAP domain-containing protein</fullName>
    </submittedName>
</protein>
<dbReference type="SUPFAM" id="SSF55797">
    <property type="entry name" value="PR-1-like"/>
    <property type="match status" value="1"/>
</dbReference>
<feature type="signal peptide" evidence="2">
    <location>
        <begin position="1"/>
        <end position="18"/>
    </location>
</feature>
<dbReference type="CDD" id="cd05379">
    <property type="entry name" value="CAP_bacterial"/>
    <property type="match status" value="1"/>
</dbReference>
<dbReference type="Proteomes" id="UP000831782">
    <property type="component" value="Chromosome"/>
</dbReference>
<name>A0ABY4F016_9BACI</name>
<dbReference type="RefSeq" id="WP_244723130.1">
    <property type="nucleotide sequence ID" value="NZ_CP095072.1"/>
</dbReference>
<dbReference type="InterPro" id="IPR014044">
    <property type="entry name" value="CAP_dom"/>
</dbReference>
<evidence type="ECO:0000256" key="1">
    <source>
        <dbReference type="SAM" id="MobiDB-lite"/>
    </source>
</evidence>
<feature type="chain" id="PRO_5047508449" evidence="2">
    <location>
        <begin position="19"/>
        <end position="228"/>
    </location>
</feature>
<feature type="domain" description="SCP" evidence="3">
    <location>
        <begin position="112"/>
        <end position="224"/>
    </location>
</feature>
<evidence type="ECO:0000259" key="3">
    <source>
        <dbReference type="Pfam" id="PF00188"/>
    </source>
</evidence>
<dbReference type="Gene3D" id="3.40.33.10">
    <property type="entry name" value="CAP"/>
    <property type="match status" value="1"/>
</dbReference>
<feature type="region of interest" description="Disordered" evidence="1">
    <location>
        <begin position="24"/>
        <end position="101"/>
    </location>
</feature>
<keyword evidence="5" id="KW-1185">Reference proteome</keyword>
<dbReference type="InterPro" id="IPR035940">
    <property type="entry name" value="CAP_sf"/>
</dbReference>
<proteinExistence type="predicted"/>
<evidence type="ECO:0000313" key="4">
    <source>
        <dbReference type="EMBL" id="UOQ50003.1"/>
    </source>
</evidence>
<reference evidence="4 5" key="1">
    <citation type="submission" date="2022-04" db="EMBL/GenBank/DDBJ databases">
        <title>Gracilibacillus sp. isolated from saltern.</title>
        <authorList>
            <person name="Won M."/>
            <person name="Lee C.-M."/>
            <person name="Woen H.-Y."/>
            <person name="Kwon S.-W."/>
        </authorList>
    </citation>
    <scope>NUCLEOTIDE SEQUENCE [LARGE SCALE GENOMIC DNA]</scope>
    <source>
        <strain evidence="4 5">SSWR10-1</strain>
    </source>
</reference>
<dbReference type="PANTHER" id="PTHR31157">
    <property type="entry name" value="SCP DOMAIN-CONTAINING PROTEIN"/>
    <property type="match status" value="1"/>
</dbReference>
<evidence type="ECO:0000313" key="5">
    <source>
        <dbReference type="Proteomes" id="UP000831782"/>
    </source>
</evidence>